<gene>
    <name evidence="2" type="ORF">IM532_00250</name>
</gene>
<evidence type="ECO:0000256" key="1">
    <source>
        <dbReference type="SAM" id="Phobius"/>
    </source>
</evidence>
<dbReference type="EMBL" id="JADGIK010000001">
    <property type="protein sequence ID" value="MBF0595902.1"/>
    <property type="molecule type" value="Genomic_DNA"/>
</dbReference>
<keyword evidence="3" id="KW-1185">Reference proteome</keyword>
<evidence type="ECO:0000313" key="3">
    <source>
        <dbReference type="Proteomes" id="UP000608754"/>
    </source>
</evidence>
<proteinExistence type="predicted"/>
<name>A0A8J7FPU3_9FLAO</name>
<protein>
    <submittedName>
        <fullName evidence="2">Uncharacterized protein</fullName>
    </submittedName>
</protein>
<organism evidence="2 3">
    <name type="scientific">Faecalibacter rhinopitheci</name>
    <dbReference type="NCBI Taxonomy" id="2779678"/>
    <lineage>
        <taxon>Bacteria</taxon>
        <taxon>Pseudomonadati</taxon>
        <taxon>Bacteroidota</taxon>
        <taxon>Flavobacteriia</taxon>
        <taxon>Flavobacteriales</taxon>
        <taxon>Weeksellaceae</taxon>
        <taxon>Faecalibacter</taxon>
    </lineage>
</organism>
<dbReference type="RefSeq" id="WP_194181436.1">
    <property type="nucleotide sequence ID" value="NZ_JADGIK010000001.1"/>
</dbReference>
<evidence type="ECO:0000313" key="2">
    <source>
        <dbReference type="EMBL" id="MBF0595902.1"/>
    </source>
</evidence>
<keyword evidence="1" id="KW-0472">Membrane</keyword>
<dbReference type="Proteomes" id="UP000608754">
    <property type="component" value="Unassembled WGS sequence"/>
</dbReference>
<sequence length="84" mass="9207">MNNLLDTIDTKSKEFENTVSIITTGAAAGIAISKAIDKNQKLGAIVGIGIGLFAYAMFSPKNRLRKEKLKLEKQIEKLEAKVEK</sequence>
<keyword evidence="1" id="KW-1133">Transmembrane helix</keyword>
<feature type="transmembrane region" description="Helical" evidence="1">
    <location>
        <begin position="42"/>
        <end position="58"/>
    </location>
</feature>
<accession>A0A8J7FPU3</accession>
<reference evidence="2" key="1">
    <citation type="submission" date="2020-10" db="EMBL/GenBank/DDBJ databases">
        <authorList>
            <person name="Lu T."/>
            <person name="Wang Q."/>
            <person name="Han X."/>
        </authorList>
    </citation>
    <scope>NUCLEOTIDE SEQUENCE</scope>
    <source>
        <strain evidence="2">WQ 117</strain>
    </source>
</reference>
<keyword evidence="1" id="KW-0812">Transmembrane</keyword>
<comment type="caution">
    <text evidence="2">The sequence shown here is derived from an EMBL/GenBank/DDBJ whole genome shotgun (WGS) entry which is preliminary data.</text>
</comment>
<dbReference type="AlphaFoldDB" id="A0A8J7FPU3"/>